<proteinExistence type="predicted"/>
<accession>A0A154I8T4</accession>
<protein>
    <submittedName>
        <fullName evidence="1">Uncharacterized protein</fullName>
    </submittedName>
</protein>
<comment type="caution">
    <text evidence="1">The sequence shown here is derived from an EMBL/GenBank/DDBJ whole genome shotgun (WGS) entry which is preliminary data.</text>
</comment>
<name>A0A154I8T4_RHILE</name>
<dbReference type="RefSeq" id="WP_062945125.1">
    <property type="nucleotide sequence ID" value="NZ_CP171845.1"/>
</dbReference>
<reference evidence="1" key="1">
    <citation type="submission" date="2016-03" db="EMBL/GenBank/DDBJ databases">
        <title>Microsymbionts genomes from the relict species Vavilovia formosa.</title>
        <authorList>
            <person name="Chirak E."/>
            <person name="Kimeklis A."/>
            <person name="Kopat V."/>
            <person name="Andronov E."/>
        </authorList>
    </citation>
    <scope>NUCLEOTIDE SEQUENCE [LARGE SCALE GENOMIC DNA]</scope>
    <source>
        <strain evidence="1">Vaf12</strain>
    </source>
</reference>
<gene>
    <name evidence="1" type="ORF">A4A59_33975</name>
</gene>
<evidence type="ECO:0000313" key="1">
    <source>
        <dbReference type="EMBL" id="KZA96865.1"/>
    </source>
</evidence>
<dbReference type="EMBL" id="LVYU01000146">
    <property type="protein sequence ID" value="KZA96865.1"/>
    <property type="molecule type" value="Genomic_DNA"/>
</dbReference>
<organism evidence="1">
    <name type="scientific">Rhizobium leguminosarum</name>
    <dbReference type="NCBI Taxonomy" id="384"/>
    <lineage>
        <taxon>Bacteria</taxon>
        <taxon>Pseudomonadati</taxon>
        <taxon>Pseudomonadota</taxon>
        <taxon>Alphaproteobacteria</taxon>
        <taxon>Hyphomicrobiales</taxon>
        <taxon>Rhizobiaceae</taxon>
        <taxon>Rhizobium/Agrobacterium group</taxon>
        <taxon>Rhizobium</taxon>
    </lineage>
</organism>
<sequence>MVSIYYKTSIEPLPPLREEYIQYADLQGHIGLNINGQRRILLAVRQIVTDKIPARYNWGVTNCGISDLEGSAPNPSSSKLLRDDRHRPIGFCYRPGIPCETEPYVTLFGPGSNDVVFMPDPDIFVDADGALIVPQARYEDACRNWLNDIYGPTAIILEGCKQRD</sequence>
<dbReference type="AlphaFoldDB" id="A0A154I8T4"/>